<feature type="domain" description="CobW/HypB/UreG nucleotide-binding" evidence="1">
    <location>
        <begin position="7"/>
        <end position="177"/>
    </location>
</feature>
<dbReference type="InterPro" id="IPR011629">
    <property type="entry name" value="CobW-like_C"/>
</dbReference>
<dbReference type="EMBL" id="FNJM01000001">
    <property type="protein sequence ID" value="SDO69000.1"/>
    <property type="molecule type" value="Genomic_DNA"/>
</dbReference>
<dbReference type="OrthoDB" id="9808822at2"/>
<accession>A0A1H0LM87</accession>
<keyword evidence="4" id="KW-1185">Reference proteome</keyword>
<protein>
    <submittedName>
        <fullName evidence="3">GTPase, G3E family</fullName>
    </submittedName>
</protein>
<sequence length="315" mass="35605">MKVKIDIFSGFLGAGKTLLMKKLLEEGVYTEKIAIIENEFGEVSIDGGILRETNIEVREINSGCICCQVTGDFKDALLQVISDYSPTRLLIEPSGVAKLSDIKNIFSEKDLIDITEVDNVITVIDPLKIDVYLNNFKKFYKDQVISADKIVFSRCQFINESELLEAKLKISRLNRKALLITKPWDTLKGSEVIKNFTPNNSFFNLKTNPIKSKATLLKDSTAENTSNTFSSIPIYVKNRFSKDELIKKFEFLSSSSNFGNVLRAKGIVNLLDGNKHQFDFVPNEFNIRKLNYSPEDVIIIIGTDLKENALKSFFN</sequence>
<dbReference type="InterPro" id="IPR051316">
    <property type="entry name" value="Zinc-reg_GTPase_activator"/>
</dbReference>
<dbReference type="GO" id="GO:0005737">
    <property type="term" value="C:cytoplasm"/>
    <property type="evidence" value="ECO:0007669"/>
    <property type="project" value="TreeGrafter"/>
</dbReference>
<evidence type="ECO:0000313" key="4">
    <source>
        <dbReference type="Proteomes" id="UP000198597"/>
    </source>
</evidence>
<dbReference type="Proteomes" id="UP000198597">
    <property type="component" value="Unassembled WGS sequence"/>
</dbReference>
<feature type="domain" description="CobW C-terminal" evidence="2">
    <location>
        <begin position="250"/>
        <end position="314"/>
    </location>
</feature>
<dbReference type="SUPFAM" id="SSF52540">
    <property type="entry name" value="P-loop containing nucleoside triphosphate hydrolases"/>
    <property type="match status" value="1"/>
</dbReference>
<name>A0A1H0LM87_9CLOT</name>
<organism evidence="3 4">
    <name type="scientific">Clostridium gasigenes</name>
    <dbReference type="NCBI Taxonomy" id="94869"/>
    <lineage>
        <taxon>Bacteria</taxon>
        <taxon>Bacillati</taxon>
        <taxon>Bacillota</taxon>
        <taxon>Clostridia</taxon>
        <taxon>Eubacteriales</taxon>
        <taxon>Clostridiaceae</taxon>
        <taxon>Clostridium</taxon>
    </lineage>
</organism>
<evidence type="ECO:0000313" key="3">
    <source>
        <dbReference type="EMBL" id="SDO69000.1"/>
    </source>
</evidence>
<dbReference type="Pfam" id="PF07683">
    <property type="entry name" value="CobW_C"/>
    <property type="match status" value="1"/>
</dbReference>
<dbReference type="RefSeq" id="WP_089964841.1">
    <property type="nucleotide sequence ID" value="NZ_FNJM01000001.1"/>
</dbReference>
<dbReference type="InterPro" id="IPR003495">
    <property type="entry name" value="CobW/HypB/UreG_nucleotide-bd"/>
</dbReference>
<dbReference type="PANTHER" id="PTHR13748:SF62">
    <property type="entry name" value="COBW DOMAIN-CONTAINING PROTEIN"/>
    <property type="match status" value="1"/>
</dbReference>
<dbReference type="STRING" id="94869.SAMN04488529_101128"/>
<dbReference type="PANTHER" id="PTHR13748">
    <property type="entry name" value="COBW-RELATED"/>
    <property type="match status" value="1"/>
</dbReference>
<proteinExistence type="predicted"/>
<dbReference type="Gene3D" id="3.40.50.300">
    <property type="entry name" value="P-loop containing nucleotide triphosphate hydrolases"/>
    <property type="match status" value="1"/>
</dbReference>
<gene>
    <name evidence="3" type="ORF">SAMN04488529_101128</name>
</gene>
<reference evidence="3 4" key="1">
    <citation type="submission" date="2016-10" db="EMBL/GenBank/DDBJ databases">
        <authorList>
            <person name="de Groot N.N."/>
        </authorList>
    </citation>
    <scope>NUCLEOTIDE SEQUENCE [LARGE SCALE GENOMIC DNA]</scope>
    <source>
        <strain evidence="3 4">DSM 12272</strain>
    </source>
</reference>
<dbReference type="Pfam" id="PF02492">
    <property type="entry name" value="cobW"/>
    <property type="match status" value="1"/>
</dbReference>
<evidence type="ECO:0000259" key="2">
    <source>
        <dbReference type="Pfam" id="PF07683"/>
    </source>
</evidence>
<evidence type="ECO:0000259" key="1">
    <source>
        <dbReference type="Pfam" id="PF02492"/>
    </source>
</evidence>
<dbReference type="AlphaFoldDB" id="A0A1H0LM87"/>
<dbReference type="InterPro" id="IPR027417">
    <property type="entry name" value="P-loop_NTPase"/>
</dbReference>
<dbReference type="SUPFAM" id="SSF90002">
    <property type="entry name" value="Hypothetical protein YjiA, C-terminal domain"/>
    <property type="match status" value="1"/>
</dbReference>